<sequence>MSQNYLEGPIPSKNCGIHLEILDLSVNLNGQIFSEEVRPNILSFFFLDDNNFEGPLPRNIYLRSLFVLDASNNNFSRDIPRWITDNTRLVQLDLSKNHLKGSTKRNSYIYKGSILKYMSGIDVSSNRVSGEIPIELGNMSNIEALNLSHNHLIGRIPNTFSNLQKIESLDLSYNRLNGSIPVGLLELNSLAVFSVAYNNLSGAVPDFKAQFGTFNKSSYEGNPFLCGYPLDNKCGMSPKLSNTTKINGDEESSEMEDIECFYIGFVVSYGAILLGLAAALCFNRYWRKAWFRMIEALMFYCYYFVLDSIVTPVKSRWCRNVG</sequence>
<dbReference type="SUPFAM" id="SSF52058">
    <property type="entry name" value="L domain-like"/>
    <property type="match status" value="1"/>
</dbReference>
<dbReference type="InterPro" id="IPR001611">
    <property type="entry name" value="Leu-rich_rpt"/>
</dbReference>
<dbReference type="Gene3D" id="3.80.10.10">
    <property type="entry name" value="Ribonuclease Inhibitor"/>
    <property type="match status" value="1"/>
</dbReference>
<reference evidence="11 12" key="1">
    <citation type="submission" date="2023-10" db="EMBL/GenBank/DDBJ databases">
        <title>Genome-Wide Identification Analysis in wild type Solanum Pinnatisectum Reveals Some Genes Defensing Phytophthora Infestans.</title>
        <authorList>
            <person name="Sun C."/>
        </authorList>
    </citation>
    <scope>NUCLEOTIDE SEQUENCE [LARGE SCALE GENOMIC DNA]</scope>
    <source>
        <strain evidence="11">LQN</strain>
        <tissue evidence="11">Leaf</tissue>
    </source>
</reference>
<proteinExistence type="inferred from homology"/>
<evidence type="ECO:0000256" key="5">
    <source>
        <dbReference type="ARBA" id="ARBA00022737"/>
    </source>
</evidence>
<keyword evidence="12" id="KW-1185">Reference proteome</keyword>
<evidence type="ECO:0000256" key="6">
    <source>
        <dbReference type="ARBA" id="ARBA00022989"/>
    </source>
</evidence>
<comment type="subcellular location">
    <subcellularLocation>
        <location evidence="1">Membrane</location>
        <topology evidence="1">Single-pass membrane protein</topology>
    </subcellularLocation>
</comment>
<feature type="transmembrane region" description="Helical" evidence="9">
    <location>
        <begin position="261"/>
        <end position="282"/>
    </location>
</feature>
<evidence type="ECO:0000256" key="2">
    <source>
        <dbReference type="ARBA" id="ARBA00009592"/>
    </source>
</evidence>
<comment type="similarity">
    <text evidence="2">Belongs to the RLP family.</text>
</comment>
<accession>A0AAV9LXS5</accession>
<evidence type="ECO:0000313" key="11">
    <source>
        <dbReference type="EMBL" id="KAK4729540.1"/>
    </source>
</evidence>
<name>A0AAV9LXS5_9SOLN</name>
<dbReference type="InterPro" id="IPR051502">
    <property type="entry name" value="RLP_Defense_Trigger"/>
</dbReference>
<evidence type="ECO:0000256" key="7">
    <source>
        <dbReference type="ARBA" id="ARBA00023136"/>
    </source>
</evidence>
<dbReference type="InterPro" id="IPR056363">
    <property type="entry name" value="LRR_LRWD1_dom"/>
</dbReference>
<evidence type="ECO:0000256" key="8">
    <source>
        <dbReference type="ARBA" id="ARBA00023180"/>
    </source>
</evidence>
<keyword evidence="8" id="KW-0325">Glycoprotein</keyword>
<gene>
    <name evidence="11" type="ORF">R3W88_022528</name>
</gene>
<dbReference type="FunFam" id="3.80.10.10:FF:000111">
    <property type="entry name" value="LRR receptor-like serine/threonine-protein kinase ERECTA"/>
    <property type="match status" value="1"/>
</dbReference>
<keyword evidence="6 9" id="KW-1133">Transmembrane helix</keyword>
<dbReference type="PRINTS" id="PR00019">
    <property type="entry name" value="LEURICHRPT"/>
</dbReference>
<dbReference type="Pfam" id="PF00560">
    <property type="entry name" value="LRR_1"/>
    <property type="match status" value="1"/>
</dbReference>
<organism evidence="11 12">
    <name type="scientific">Solanum pinnatisectum</name>
    <name type="common">tansyleaf nightshade</name>
    <dbReference type="NCBI Taxonomy" id="50273"/>
    <lineage>
        <taxon>Eukaryota</taxon>
        <taxon>Viridiplantae</taxon>
        <taxon>Streptophyta</taxon>
        <taxon>Embryophyta</taxon>
        <taxon>Tracheophyta</taxon>
        <taxon>Spermatophyta</taxon>
        <taxon>Magnoliopsida</taxon>
        <taxon>eudicotyledons</taxon>
        <taxon>Gunneridae</taxon>
        <taxon>Pentapetalae</taxon>
        <taxon>asterids</taxon>
        <taxon>lamiids</taxon>
        <taxon>Solanales</taxon>
        <taxon>Solanaceae</taxon>
        <taxon>Solanoideae</taxon>
        <taxon>Solaneae</taxon>
        <taxon>Solanum</taxon>
    </lineage>
</organism>
<dbReference type="Proteomes" id="UP001311915">
    <property type="component" value="Unassembled WGS sequence"/>
</dbReference>
<evidence type="ECO:0000259" key="10">
    <source>
        <dbReference type="Pfam" id="PF23211"/>
    </source>
</evidence>
<dbReference type="PANTHER" id="PTHR48062:SF31">
    <property type="entry name" value="LEUCINE-RICH REPEAT-CONTAINING N-TERMINAL PLANT-TYPE DOMAIN-CONTAINING PROTEIN"/>
    <property type="match status" value="1"/>
</dbReference>
<protein>
    <recommendedName>
        <fullName evidence="10">Leucine-rich repeat and WD repeat-containing protein 1 LRR domain-containing protein</fullName>
    </recommendedName>
</protein>
<feature type="domain" description="Leucine-rich repeat and WD repeat-containing protein 1 LRR" evidence="10">
    <location>
        <begin position="139"/>
        <end position="260"/>
    </location>
</feature>
<dbReference type="PANTHER" id="PTHR48062">
    <property type="entry name" value="RECEPTOR-LIKE PROTEIN 14"/>
    <property type="match status" value="1"/>
</dbReference>
<evidence type="ECO:0000256" key="3">
    <source>
        <dbReference type="ARBA" id="ARBA00022614"/>
    </source>
</evidence>
<keyword evidence="5" id="KW-0677">Repeat</keyword>
<evidence type="ECO:0000256" key="1">
    <source>
        <dbReference type="ARBA" id="ARBA00004167"/>
    </source>
</evidence>
<comment type="caution">
    <text evidence="11">The sequence shown here is derived from an EMBL/GenBank/DDBJ whole genome shotgun (WGS) entry which is preliminary data.</text>
</comment>
<dbReference type="AlphaFoldDB" id="A0AAV9LXS5"/>
<feature type="transmembrane region" description="Helical" evidence="9">
    <location>
        <begin position="289"/>
        <end position="306"/>
    </location>
</feature>
<keyword evidence="3" id="KW-0433">Leucine-rich repeat</keyword>
<keyword evidence="4 9" id="KW-0812">Transmembrane</keyword>
<keyword evidence="7 9" id="KW-0472">Membrane</keyword>
<dbReference type="Pfam" id="PF23211">
    <property type="entry name" value="LRR_LRWD1"/>
    <property type="match status" value="1"/>
</dbReference>
<evidence type="ECO:0000256" key="9">
    <source>
        <dbReference type="SAM" id="Phobius"/>
    </source>
</evidence>
<dbReference type="EMBL" id="JAWPEI010000004">
    <property type="protein sequence ID" value="KAK4729540.1"/>
    <property type="molecule type" value="Genomic_DNA"/>
</dbReference>
<dbReference type="GO" id="GO:0016020">
    <property type="term" value="C:membrane"/>
    <property type="evidence" value="ECO:0007669"/>
    <property type="project" value="UniProtKB-SubCell"/>
</dbReference>
<dbReference type="InterPro" id="IPR032675">
    <property type="entry name" value="LRR_dom_sf"/>
</dbReference>
<evidence type="ECO:0000313" key="12">
    <source>
        <dbReference type="Proteomes" id="UP001311915"/>
    </source>
</evidence>
<evidence type="ECO:0000256" key="4">
    <source>
        <dbReference type="ARBA" id="ARBA00022692"/>
    </source>
</evidence>